<comment type="caution">
    <text evidence="2">The sequence shown here is derived from an EMBL/GenBank/DDBJ whole genome shotgun (WGS) entry which is preliminary data.</text>
</comment>
<dbReference type="Proteomes" id="UP001221757">
    <property type="component" value="Unassembled WGS sequence"/>
</dbReference>
<name>A0AAD7CWJ9_MYCRO</name>
<feature type="region of interest" description="Disordered" evidence="1">
    <location>
        <begin position="608"/>
        <end position="664"/>
    </location>
</feature>
<accession>A0AAD7CWJ9</accession>
<dbReference type="EMBL" id="JARKIE010000206">
    <property type="protein sequence ID" value="KAJ7667080.1"/>
    <property type="molecule type" value="Genomic_DNA"/>
</dbReference>
<feature type="compositionally biased region" description="Low complexity" evidence="1">
    <location>
        <begin position="639"/>
        <end position="655"/>
    </location>
</feature>
<keyword evidence="3" id="KW-1185">Reference proteome</keyword>
<dbReference type="AlphaFoldDB" id="A0AAD7CWJ9"/>
<protein>
    <submittedName>
        <fullName evidence="2">Uncharacterized protein</fullName>
    </submittedName>
</protein>
<proteinExistence type="predicted"/>
<evidence type="ECO:0000313" key="3">
    <source>
        <dbReference type="Proteomes" id="UP001221757"/>
    </source>
</evidence>
<feature type="compositionally biased region" description="Pro residues" evidence="1">
    <location>
        <begin position="614"/>
        <end position="623"/>
    </location>
</feature>
<sequence>MRPNGSQTLTSASFMKLYNSLPPETRQSLVEKKLAPLLDCVPKERAKKVMKSVNLLQTRYSDVPVLDLRAKKREINGLLDELARDGKRAIVRERSNRDELLAEIVDSIVSWLNDIWTVVYDYNVLFDEAHACLLYVAEVLNMLSSIPGIGGHCRCSISHLSISLAIRRRGKIIKKFSLAGPRGIDRALLWIWRDLFVSMFAKGKHTEKIPEMLADIEEYLNWEALELMLYGGSKCRAPNYEDDDEGVEADAEACLQDEFSDDDSWRCQCRLHASHWSEIINDQRTALRDLVHQHLVNIFELTPSHAIFTSILAICADPEKTEAALLNTLSHIAGTSADTLVAALDIHGSEGNPAALVALLDDHSYLLRPRDAPALQATVTLLSEFSAFHAYALQLAERELLDTAAAVRAAVRTAFSRVEHTASVQALADILKLRSDNVHRRPRIDAWVESVLTPGRTALHPMAFAAMMMGFPLAAGMEDGGDDMDVLAYLDMEQPDPDLEDLRWEFRPKLRERFEAWVGAVMSMRAGSALLGRLYAKILEEMPYFKTSDVADEMLNRLGERPNKTHVLEAVEGVLTFCKTQRKRISARAEKRRKNEAKKAVAAEAAAAAGSAPAPAPPTPLPPHITQRAGYPFSVITTSHPSNPAAGPSSSPFPAGIGGMEDVD</sequence>
<organism evidence="2 3">
    <name type="scientific">Mycena rosella</name>
    <name type="common">Pink bonnet</name>
    <name type="synonym">Agaricus rosellus</name>
    <dbReference type="NCBI Taxonomy" id="1033263"/>
    <lineage>
        <taxon>Eukaryota</taxon>
        <taxon>Fungi</taxon>
        <taxon>Dikarya</taxon>
        <taxon>Basidiomycota</taxon>
        <taxon>Agaricomycotina</taxon>
        <taxon>Agaricomycetes</taxon>
        <taxon>Agaricomycetidae</taxon>
        <taxon>Agaricales</taxon>
        <taxon>Marasmiineae</taxon>
        <taxon>Mycenaceae</taxon>
        <taxon>Mycena</taxon>
    </lineage>
</organism>
<evidence type="ECO:0000256" key="1">
    <source>
        <dbReference type="SAM" id="MobiDB-lite"/>
    </source>
</evidence>
<reference evidence="2" key="1">
    <citation type="submission" date="2023-03" db="EMBL/GenBank/DDBJ databases">
        <title>Massive genome expansion in bonnet fungi (Mycena s.s.) driven by repeated elements and novel gene families across ecological guilds.</title>
        <authorList>
            <consortium name="Lawrence Berkeley National Laboratory"/>
            <person name="Harder C.B."/>
            <person name="Miyauchi S."/>
            <person name="Viragh M."/>
            <person name="Kuo A."/>
            <person name="Thoen E."/>
            <person name="Andreopoulos B."/>
            <person name="Lu D."/>
            <person name="Skrede I."/>
            <person name="Drula E."/>
            <person name="Henrissat B."/>
            <person name="Morin E."/>
            <person name="Kohler A."/>
            <person name="Barry K."/>
            <person name="LaButti K."/>
            <person name="Morin E."/>
            <person name="Salamov A."/>
            <person name="Lipzen A."/>
            <person name="Mereny Z."/>
            <person name="Hegedus B."/>
            <person name="Baldrian P."/>
            <person name="Stursova M."/>
            <person name="Weitz H."/>
            <person name="Taylor A."/>
            <person name="Grigoriev I.V."/>
            <person name="Nagy L.G."/>
            <person name="Martin F."/>
            <person name="Kauserud H."/>
        </authorList>
    </citation>
    <scope>NUCLEOTIDE SEQUENCE</scope>
    <source>
        <strain evidence="2">CBHHK067</strain>
    </source>
</reference>
<gene>
    <name evidence="2" type="ORF">B0H17DRAFT_1336198</name>
</gene>
<evidence type="ECO:0000313" key="2">
    <source>
        <dbReference type="EMBL" id="KAJ7667080.1"/>
    </source>
</evidence>